<evidence type="ECO:0000313" key="6">
    <source>
        <dbReference type="EMBL" id="PNF27602.1"/>
    </source>
</evidence>
<dbReference type="FunCoup" id="A0A2J7QGA2">
    <property type="interactions" value="3"/>
</dbReference>
<dbReference type="AlphaFoldDB" id="A0A2J7QGA2"/>
<proteinExistence type="predicted"/>
<name>A0A2J7QGA2_9NEOP</name>
<evidence type="ECO:0000256" key="4">
    <source>
        <dbReference type="ARBA" id="ARBA00023136"/>
    </source>
</evidence>
<keyword evidence="2 5" id="KW-0812">Transmembrane</keyword>
<evidence type="ECO:0000256" key="1">
    <source>
        <dbReference type="ARBA" id="ARBA00004167"/>
    </source>
</evidence>
<keyword evidence="4 5" id="KW-0472">Membrane</keyword>
<keyword evidence="7" id="KW-1185">Reference proteome</keyword>
<comment type="caution">
    <text evidence="6">The sequence shown here is derived from an EMBL/GenBank/DDBJ whole genome shotgun (WGS) entry which is preliminary data.</text>
</comment>
<gene>
    <name evidence="6" type="ORF">B7P43_G02255</name>
</gene>
<keyword evidence="3 5" id="KW-1133">Transmembrane helix</keyword>
<evidence type="ECO:0000256" key="2">
    <source>
        <dbReference type="ARBA" id="ARBA00022692"/>
    </source>
</evidence>
<organism evidence="6 7">
    <name type="scientific">Cryptotermes secundus</name>
    <dbReference type="NCBI Taxonomy" id="105785"/>
    <lineage>
        <taxon>Eukaryota</taxon>
        <taxon>Metazoa</taxon>
        <taxon>Ecdysozoa</taxon>
        <taxon>Arthropoda</taxon>
        <taxon>Hexapoda</taxon>
        <taxon>Insecta</taxon>
        <taxon>Pterygota</taxon>
        <taxon>Neoptera</taxon>
        <taxon>Polyneoptera</taxon>
        <taxon>Dictyoptera</taxon>
        <taxon>Blattodea</taxon>
        <taxon>Blattoidea</taxon>
        <taxon>Termitoidae</taxon>
        <taxon>Kalotermitidae</taxon>
        <taxon>Cryptotermitinae</taxon>
        <taxon>Cryptotermes</taxon>
    </lineage>
</organism>
<dbReference type="Proteomes" id="UP000235965">
    <property type="component" value="Unassembled WGS sequence"/>
</dbReference>
<comment type="subcellular location">
    <subcellularLocation>
        <location evidence="1">Membrane</location>
        <topology evidence="1">Single-pass membrane protein</topology>
    </subcellularLocation>
</comment>
<evidence type="ECO:0000256" key="5">
    <source>
        <dbReference type="SAM" id="Phobius"/>
    </source>
</evidence>
<dbReference type="InterPro" id="IPR029208">
    <property type="entry name" value="COX14"/>
</dbReference>
<sequence length="76" mass="8650">MIIKRRTRNQIFDRLHKGVVLACVGATLYGCVLLGLRVHKYFTVIKPQQKLKEIEDNKHLLSEGIESSDSALELKS</sequence>
<accession>A0A2J7QGA2</accession>
<dbReference type="Pfam" id="PF14880">
    <property type="entry name" value="COX14"/>
    <property type="match status" value="1"/>
</dbReference>
<evidence type="ECO:0000256" key="3">
    <source>
        <dbReference type="ARBA" id="ARBA00022989"/>
    </source>
</evidence>
<reference evidence="6 7" key="1">
    <citation type="submission" date="2017-12" db="EMBL/GenBank/DDBJ databases">
        <title>Hemimetabolous genomes reveal molecular basis of termite eusociality.</title>
        <authorList>
            <person name="Harrison M.C."/>
            <person name="Jongepier E."/>
            <person name="Robertson H.M."/>
            <person name="Arning N."/>
            <person name="Bitard-Feildel T."/>
            <person name="Chao H."/>
            <person name="Childers C.P."/>
            <person name="Dinh H."/>
            <person name="Doddapaneni H."/>
            <person name="Dugan S."/>
            <person name="Gowin J."/>
            <person name="Greiner C."/>
            <person name="Han Y."/>
            <person name="Hu H."/>
            <person name="Hughes D.S.T."/>
            <person name="Huylmans A.-K."/>
            <person name="Kemena C."/>
            <person name="Kremer L.P.M."/>
            <person name="Lee S.L."/>
            <person name="Lopez-Ezquerra A."/>
            <person name="Mallet L."/>
            <person name="Monroy-Kuhn J.M."/>
            <person name="Moser A."/>
            <person name="Murali S.C."/>
            <person name="Muzny D.M."/>
            <person name="Otani S."/>
            <person name="Piulachs M.-D."/>
            <person name="Poelchau M."/>
            <person name="Qu J."/>
            <person name="Schaub F."/>
            <person name="Wada-Katsumata A."/>
            <person name="Worley K.C."/>
            <person name="Xie Q."/>
            <person name="Ylla G."/>
            <person name="Poulsen M."/>
            <person name="Gibbs R.A."/>
            <person name="Schal C."/>
            <person name="Richards S."/>
            <person name="Belles X."/>
            <person name="Korb J."/>
            <person name="Bornberg-Bauer E."/>
        </authorList>
    </citation>
    <scope>NUCLEOTIDE SEQUENCE [LARGE SCALE GENOMIC DNA]</scope>
    <source>
        <tissue evidence="6">Whole body</tissue>
    </source>
</reference>
<dbReference type="GO" id="GO:0016020">
    <property type="term" value="C:membrane"/>
    <property type="evidence" value="ECO:0007669"/>
    <property type="project" value="UniProtKB-SubCell"/>
</dbReference>
<dbReference type="EMBL" id="NEVH01014835">
    <property type="protein sequence ID" value="PNF27602.1"/>
    <property type="molecule type" value="Genomic_DNA"/>
</dbReference>
<evidence type="ECO:0000313" key="7">
    <source>
        <dbReference type="Proteomes" id="UP000235965"/>
    </source>
</evidence>
<feature type="transmembrane region" description="Helical" evidence="5">
    <location>
        <begin position="20"/>
        <end position="38"/>
    </location>
</feature>
<protein>
    <submittedName>
        <fullName evidence="6">Uncharacterized protein</fullName>
    </submittedName>
</protein>
<dbReference type="PROSITE" id="PS51257">
    <property type="entry name" value="PROKAR_LIPOPROTEIN"/>
    <property type="match status" value="1"/>
</dbReference>
<dbReference type="InParanoid" id="A0A2J7QGA2"/>